<dbReference type="EMBL" id="RZTZ01000015">
    <property type="protein sequence ID" value="RVT57747.1"/>
    <property type="molecule type" value="Genomic_DNA"/>
</dbReference>
<dbReference type="InterPro" id="IPR005107">
    <property type="entry name" value="CO_DH_flav_C"/>
</dbReference>
<accession>A0A3S2UCW5</accession>
<keyword evidence="1" id="KW-0285">Flavoprotein</keyword>
<dbReference type="InterPro" id="IPR016169">
    <property type="entry name" value="FAD-bd_PCMH_sub2"/>
</dbReference>
<organism evidence="5 6">
    <name type="scientific">Niallia taxi</name>
    <dbReference type="NCBI Taxonomy" id="2499688"/>
    <lineage>
        <taxon>Bacteria</taxon>
        <taxon>Bacillati</taxon>
        <taxon>Bacillota</taxon>
        <taxon>Bacilli</taxon>
        <taxon>Bacillales</taxon>
        <taxon>Bacillaceae</taxon>
        <taxon>Niallia</taxon>
    </lineage>
</organism>
<evidence type="ECO:0000259" key="4">
    <source>
        <dbReference type="PROSITE" id="PS51387"/>
    </source>
</evidence>
<dbReference type="Proteomes" id="UP000288024">
    <property type="component" value="Unassembled WGS sequence"/>
</dbReference>
<dbReference type="PROSITE" id="PS51387">
    <property type="entry name" value="FAD_PCMH"/>
    <property type="match status" value="1"/>
</dbReference>
<dbReference type="AlphaFoldDB" id="A0A3S2UCW5"/>
<dbReference type="GO" id="GO:0071949">
    <property type="term" value="F:FAD binding"/>
    <property type="evidence" value="ECO:0007669"/>
    <property type="project" value="InterPro"/>
</dbReference>
<dbReference type="PANTHER" id="PTHR42659">
    <property type="entry name" value="XANTHINE DEHYDROGENASE SUBUNIT C-RELATED"/>
    <property type="match status" value="1"/>
</dbReference>
<dbReference type="Gene3D" id="3.30.465.10">
    <property type="match status" value="1"/>
</dbReference>
<dbReference type="PANTHER" id="PTHR42659:SF2">
    <property type="entry name" value="XANTHINE DEHYDROGENASE SUBUNIT C-RELATED"/>
    <property type="match status" value="1"/>
</dbReference>
<evidence type="ECO:0000313" key="5">
    <source>
        <dbReference type="EMBL" id="RVT57747.1"/>
    </source>
</evidence>
<reference evidence="5 6" key="1">
    <citation type="submission" date="2019-01" db="EMBL/GenBank/DDBJ databases">
        <title>Bacillus sp. M5HDSG1-1, whole genome shotgun sequence.</title>
        <authorList>
            <person name="Tuo L."/>
        </authorList>
    </citation>
    <scope>NUCLEOTIDE SEQUENCE [LARGE SCALE GENOMIC DNA]</scope>
    <source>
        <strain evidence="5 6">M5HDSG1-1</strain>
    </source>
</reference>
<dbReference type="SUPFAM" id="SSF56176">
    <property type="entry name" value="FAD-binding/transporter-associated domain-like"/>
    <property type="match status" value="1"/>
</dbReference>
<keyword evidence="6" id="KW-1185">Reference proteome</keyword>
<evidence type="ECO:0000256" key="2">
    <source>
        <dbReference type="ARBA" id="ARBA00022827"/>
    </source>
</evidence>
<dbReference type="InterPro" id="IPR051312">
    <property type="entry name" value="Diverse_Substr_Oxidored"/>
</dbReference>
<evidence type="ECO:0000256" key="1">
    <source>
        <dbReference type="ARBA" id="ARBA00022630"/>
    </source>
</evidence>
<comment type="caution">
    <text evidence="5">The sequence shown here is derived from an EMBL/GenBank/DDBJ whole genome shotgun (WGS) entry which is preliminary data.</text>
</comment>
<dbReference type="InterPro" id="IPR002346">
    <property type="entry name" value="Mopterin_DH_FAD-bd"/>
</dbReference>
<dbReference type="SUPFAM" id="SSF55447">
    <property type="entry name" value="CO dehydrogenase flavoprotein C-terminal domain-like"/>
    <property type="match status" value="1"/>
</dbReference>
<sequence length="297" mass="32732">MSSSQNVEQPIVDIPVTLEEVFSLQREESVFVAGGTLLQLNWESGQHKPNHLISSHKLDRLKGITEETLNGENYLRIGSSTLLSACISDINIQKRAKIITEACAKIAAPAVRNRGTIGGNVCSRVGDSIPALLVLDAKLEFFNGTSTYIITMTEWLQESQLAGPPLLLSILIPCNKSGQSCSFFQKIGRRESFTAAIVSTAGFMKLRNEIITDIKLAIGGGAHLPQRLADGEAYLLNKDWKKTNWQEFRALLETSFQSYSDPFITDSYRRKAAANMITAKILQILKNDKGGEAKRCI</sequence>
<protein>
    <recommendedName>
        <fullName evidence="4">FAD-binding PCMH-type domain-containing protein</fullName>
    </recommendedName>
</protein>
<evidence type="ECO:0000313" key="6">
    <source>
        <dbReference type="Proteomes" id="UP000288024"/>
    </source>
</evidence>
<dbReference type="Pfam" id="PF03450">
    <property type="entry name" value="CO_deh_flav_C"/>
    <property type="match status" value="1"/>
</dbReference>
<name>A0A3S2UCW5_9BACI</name>
<gene>
    <name evidence="5" type="ORF">EM808_23650</name>
</gene>
<dbReference type="InterPro" id="IPR036318">
    <property type="entry name" value="FAD-bd_PCMH-like_sf"/>
</dbReference>
<dbReference type="Pfam" id="PF00941">
    <property type="entry name" value="FAD_binding_5"/>
    <property type="match status" value="1"/>
</dbReference>
<evidence type="ECO:0000256" key="3">
    <source>
        <dbReference type="ARBA" id="ARBA00023002"/>
    </source>
</evidence>
<dbReference type="RefSeq" id="WP_127741475.1">
    <property type="nucleotide sequence ID" value="NZ_JARMUY010000001.1"/>
</dbReference>
<dbReference type="SMART" id="SM01092">
    <property type="entry name" value="CO_deh_flav_C"/>
    <property type="match status" value="1"/>
</dbReference>
<dbReference type="InterPro" id="IPR016166">
    <property type="entry name" value="FAD-bd_PCMH"/>
</dbReference>
<keyword evidence="3" id="KW-0560">Oxidoreductase</keyword>
<proteinExistence type="predicted"/>
<feature type="domain" description="FAD-binding PCMH-type" evidence="4">
    <location>
        <begin position="4"/>
        <end position="177"/>
    </location>
</feature>
<dbReference type="Gene3D" id="3.30.390.50">
    <property type="entry name" value="CO dehydrogenase flavoprotein, C-terminal domain"/>
    <property type="match status" value="1"/>
</dbReference>
<dbReference type="GO" id="GO:0016491">
    <property type="term" value="F:oxidoreductase activity"/>
    <property type="evidence" value="ECO:0007669"/>
    <property type="project" value="UniProtKB-KW"/>
</dbReference>
<keyword evidence="2" id="KW-0274">FAD</keyword>
<dbReference type="InterPro" id="IPR036683">
    <property type="entry name" value="CO_DH_flav_C_dom_sf"/>
</dbReference>